<protein>
    <submittedName>
        <fullName evidence="2">Quinol monooxygenase</fullName>
        <ecNumber evidence="2">1.-.-.-</ecNumber>
    </submittedName>
</protein>
<reference evidence="3" key="1">
    <citation type="journal article" date="2019" name="Int. J. Syst. Evol. Microbiol.">
        <title>The Global Catalogue of Microorganisms (GCM) 10K type strain sequencing project: providing services to taxonomists for standard genome sequencing and annotation.</title>
        <authorList>
            <consortium name="The Broad Institute Genomics Platform"/>
            <consortium name="The Broad Institute Genome Sequencing Center for Infectious Disease"/>
            <person name="Wu L."/>
            <person name="Ma J."/>
        </authorList>
    </citation>
    <scope>NUCLEOTIDE SEQUENCE [LARGE SCALE GENOMIC DNA]</scope>
    <source>
        <strain evidence="3">KCTC 23984</strain>
    </source>
</reference>
<keyword evidence="2" id="KW-0560">Oxidoreductase</keyword>
<proteinExistence type="predicted"/>
<organism evidence="2 3">
    <name type="scientific">Pontibacter toksunensis</name>
    <dbReference type="NCBI Taxonomy" id="1332631"/>
    <lineage>
        <taxon>Bacteria</taxon>
        <taxon>Pseudomonadati</taxon>
        <taxon>Bacteroidota</taxon>
        <taxon>Cytophagia</taxon>
        <taxon>Cytophagales</taxon>
        <taxon>Hymenobacteraceae</taxon>
        <taxon>Pontibacter</taxon>
    </lineage>
</organism>
<dbReference type="SUPFAM" id="SSF54909">
    <property type="entry name" value="Dimeric alpha+beta barrel"/>
    <property type="match status" value="1"/>
</dbReference>
<evidence type="ECO:0000313" key="2">
    <source>
        <dbReference type="EMBL" id="MFD3000795.1"/>
    </source>
</evidence>
<dbReference type="EMBL" id="JBHUOX010000006">
    <property type="protein sequence ID" value="MFD3000795.1"/>
    <property type="molecule type" value="Genomic_DNA"/>
</dbReference>
<dbReference type="EC" id="1.-.-.-" evidence="2"/>
<evidence type="ECO:0000259" key="1">
    <source>
        <dbReference type="PROSITE" id="PS51725"/>
    </source>
</evidence>
<dbReference type="Pfam" id="PF03992">
    <property type="entry name" value="ABM"/>
    <property type="match status" value="1"/>
</dbReference>
<dbReference type="InterPro" id="IPR011008">
    <property type="entry name" value="Dimeric_a/b-barrel"/>
</dbReference>
<sequence length="103" mass="11263">MNKYGLHGKLTATEGNAEKLSSILLQASALVSTARGCHLYMVSKDKTDENVVWVTEVWDSKEDHDNSLTVEGVRELISQAIPILNGRPEQGQELEILGGADLK</sequence>
<dbReference type="InterPro" id="IPR007138">
    <property type="entry name" value="ABM_dom"/>
</dbReference>
<dbReference type="Proteomes" id="UP001597641">
    <property type="component" value="Unassembled WGS sequence"/>
</dbReference>
<keyword evidence="2" id="KW-0503">Monooxygenase</keyword>
<name>A0ABW6BSJ1_9BACT</name>
<keyword evidence="3" id="KW-1185">Reference proteome</keyword>
<feature type="domain" description="ABM" evidence="1">
    <location>
        <begin position="4"/>
        <end position="96"/>
    </location>
</feature>
<gene>
    <name evidence="2" type="ORF">ACFS7Z_10520</name>
</gene>
<accession>A0ABW6BSJ1</accession>
<comment type="caution">
    <text evidence="2">The sequence shown here is derived from an EMBL/GenBank/DDBJ whole genome shotgun (WGS) entry which is preliminary data.</text>
</comment>
<dbReference type="PROSITE" id="PS51725">
    <property type="entry name" value="ABM"/>
    <property type="match status" value="1"/>
</dbReference>
<dbReference type="GO" id="GO:0004497">
    <property type="term" value="F:monooxygenase activity"/>
    <property type="evidence" value="ECO:0007669"/>
    <property type="project" value="UniProtKB-KW"/>
</dbReference>
<evidence type="ECO:0000313" key="3">
    <source>
        <dbReference type="Proteomes" id="UP001597641"/>
    </source>
</evidence>
<dbReference type="Gene3D" id="3.30.70.100">
    <property type="match status" value="1"/>
</dbReference>
<dbReference type="RefSeq" id="WP_377484188.1">
    <property type="nucleotide sequence ID" value="NZ_JBHUOX010000006.1"/>
</dbReference>